<dbReference type="GeneID" id="83212883"/>
<evidence type="ECO:0000313" key="2">
    <source>
        <dbReference type="Proteomes" id="UP001234581"/>
    </source>
</evidence>
<reference evidence="1 2" key="1">
    <citation type="submission" date="2023-03" db="EMBL/GenBank/DDBJ databases">
        <title>Genome sequence of Lichtheimia ornata CBS 291.66.</title>
        <authorList>
            <person name="Mohabir J.T."/>
            <person name="Shea T.P."/>
            <person name="Kurbessoian T."/>
            <person name="Berby B."/>
            <person name="Fontaine J."/>
            <person name="Livny J."/>
            <person name="Gnirke A."/>
            <person name="Stajich J.E."/>
            <person name="Cuomo C.A."/>
        </authorList>
    </citation>
    <scope>NUCLEOTIDE SEQUENCE [LARGE SCALE GENOMIC DNA]</scope>
    <source>
        <strain evidence="1">CBS 291.66</strain>
    </source>
</reference>
<accession>A0AAD7XZJ5</accession>
<name>A0AAD7XZJ5_9FUNG</name>
<gene>
    <name evidence="1" type="ORF">O0I10_005470</name>
</gene>
<dbReference type="EMBL" id="JARTCD010000022">
    <property type="protein sequence ID" value="KAJ8658746.1"/>
    <property type="molecule type" value="Genomic_DNA"/>
</dbReference>
<evidence type="ECO:0000313" key="1">
    <source>
        <dbReference type="EMBL" id="KAJ8658746.1"/>
    </source>
</evidence>
<comment type="caution">
    <text evidence="1">The sequence shown here is derived from an EMBL/GenBank/DDBJ whole genome shotgun (WGS) entry which is preliminary data.</text>
</comment>
<sequence>MMNSILGDFLDKFALVYLTTSLSSAVPKKTISSMFGEFNKTELEFVGFQVSAQGILAIQVQGQGDLRVAHSHQCSRGAAVYRFGVSL</sequence>
<keyword evidence="2" id="KW-1185">Reference proteome</keyword>
<dbReference type="Proteomes" id="UP001234581">
    <property type="component" value="Unassembled WGS sequence"/>
</dbReference>
<dbReference type="RefSeq" id="XP_058343659.1">
    <property type="nucleotide sequence ID" value="XM_058485512.1"/>
</dbReference>
<dbReference type="AlphaFoldDB" id="A0AAD7XZJ5"/>
<protein>
    <submittedName>
        <fullName evidence="1">Uncharacterized protein</fullName>
    </submittedName>
</protein>
<organism evidence="1 2">
    <name type="scientific">Lichtheimia ornata</name>
    <dbReference type="NCBI Taxonomy" id="688661"/>
    <lineage>
        <taxon>Eukaryota</taxon>
        <taxon>Fungi</taxon>
        <taxon>Fungi incertae sedis</taxon>
        <taxon>Mucoromycota</taxon>
        <taxon>Mucoromycotina</taxon>
        <taxon>Mucoromycetes</taxon>
        <taxon>Mucorales</taxon>
        <taxon>Lichtheimiaceae</taxon>
        <taxon>Lichtheimia</taxon>
    </lineage>
</organism>
<proteinExistence type="predicted"/>